<protein>
    <submittedName>
        <fullName evidence="3">DUF4179 domain-containing protein</fullName>
    </submittedName>
</protein>
<name>A0A4V2ZT02_9BACL</name>
<gene>
    <name evidence="3" type="ORF">E1757_21605</name>
</gene>
<organism evidence="3 4">
    <name type="scientific">Paenibacillus piri</name>
    <dbReference type="NCBI Taxonomy" id="2547395"/>
    <lineage>
        <taxon>Bacteria</taxon>
        <taxon>Bacillati</taxon>
        <taxon>Bacillota</taxon>
        <taxon>Bacilli</taxon>
        <taxon>Bacillales</taxon>
        <taxon>Paenibacillaceae</taxon>
        <taxon>Paenibacillus</taxon>
    </lineage>
</organism>
<comment type="caution">
    <text evidence="3">The sequence shown here is derived from an EMBL/GenBank/DDBJ whole genome shotgun (WGS) entry which is preliminary data.</text>
</comment>
<keyword evidence="1" id="KW-0812">Transmembrane</keyword>
<sequence>MNKAEQTFAKLLNEEKQMDYPDFDAMWKRLESQLPGPDEKLLPVDMNAPKRSRLRKAAVISVLSAVLAATPVVAAISYNWDHILSYRSGIQSALQQGLGQIIEKSVTHDGAKLTVHTAIVDDNRTVLLYSLTTQEGTSDSLYFSGMELKDNQGRVIEGRHSQSWDQASKSWTGYFETEWTPDGVEADVQLTARKLQSFASMERDIDFHPLDGKSQSFDIGQDGIGKLTLQPFAQGDNMMFASAITFNLPEAQQWSHPRIGVFKGNAAVKEAGPGVFGKPGEHGEYTGQQRFALSYLQEPSVTYKLLYTREVRHIDSSWTYDLHLDKKQMLSGTVKRSLNIPVEHPDGRMVLNQMIVTPTQIRIKASHEKYMRFPYLNYALEVNGTVLNGGIWHNGDNPEETTFRFEVPPGLRVTEQMPVTFVAKYEVLQHKDAKDSIRLKKISERKQTMTTQVGAYTVQWTYYKQDGNLYVQSECTDPSFGGVNQTYMVDGEKTVVGKPVSANFSGDGNNKAIDMYENFNGTDADIHIFWYYTEDPAKELRVAVKE</sequence>
<dbReference type="AlphaFoldDB" id="A0A4V2ZT02"/>
<dbReference type="Gene3D" id="2.60.40.1630">
    <property type="entry name" value="bacillus anthracis domain"/>
    <property type="match status" value="1"/>
</dbReference>
<feature type="domain" description="DUF4179" evidence="2">
    <location>
        <begin position="57"/>
        <end position="131"/>
    </location>
</feature>
<evidence type="ECO:0000313" key="3">
    <source>
        <dbReference type="EMBL" id="TDF95134.1"/>
    </source>
</evidence>
<evidence type="ECO:0000313" key="4">
    <source>
        <dbReference type="Proteomes" id="UP000295636"/>
    </source>
</evidence>
<accession>A0A4V2ZT02</accession>
<dbReference type="RefSeq" id="WP_133231992.1">
    <property type="nucleotide sequence ID" value="NZ_SMRT01000011.1"/>
</dbReference>
<keyword evidence="1" id="KW-0472">Membrane</keyword>
<proteinExistence type="predicted"/>
<dbReference type="Proteomes" id="UP000295636">
    <property type="component" value="Unassembled WGS sequence"/>
</dbReference>
<evidence type="ECO:0000259" key="2">
    <source>
        <dbReference type="Pfam" id="PF13786"/>
    </source>
</evidence>
<dbReference type="Pfam" id="PF13786">
    <property type="entry name" value="DUF4179"/>
    <property type="match status" value="1"/>
</dbReference>
<feature type="transmembrane region" description="Helical" evidence="1">
    <location>
        <begin position="57"/>
        <end position="80"/>
    </location>
</feature>
<reference evidence="3 4" key="1">
    <citation type="submission" date="2019-03" db="EMBL/GenBank/DDBJ databases">
        <title>This is whole genome sequence of Paenibacillus sp MS74 strain.</title>
        <authorList>
            <person name="Trinh H.N."/>
        </authorList>
    </citation>
    <scope>NUCLEOTIDE SEQUENCE [LARGE SCALE GENOMIC DNA]</scope>
    <source>
        <strain evidence="3 4">MS74</strain>
    </source>
</reference>
<dbReference type="EMBL" id="SMRT01000011">
    <property type="protein sequence ID" value="TDF95134.1"/>
    <property type="molecule type" value="Genomic_DNA"/>
</dbReference>
<evidence type="ECO:0000256" key="1">
    <source>
        <dbReference type="SAM" id="Phobius"/>
    </source>
</evidence>
<dbReference type="OrthoDB" id="2770170at2"/>
<dbReference type="InterPro" id="IPR025436">
    <property type="entry name" value="DUF4179"/>
</dbReference>
<keyword evidence="1" id="KW-1133">Transmembrane helix</keyword>
<keyword evidence="4" id="KW-1185">Reference proteome</keyword>